<dbReference type="Proteomes" id="UP000295684">
    <property type="component" value="Unassembled WGS sequence"/>
</dbReference>
<organism evidence="2 3">
    <name type="scientific">Pedobacter psychrotolerans</name>
    <dbReference type="NCBI Taxonomy" id="1843235"/>
    <lineage>
        <taxon>Bacteria</taxon>
        <taxon>Pseudomonadati</taxon>
        <taxon>Bacteroidota</taxon>
        <taxon>Sphingobacteriia</taxon>
        <taxon>Sphingobacteriales</taxon>
        <taxon>Sphingobacteriaceae</taxon>
        <taxon>Pedobacter</taxon>
    </lineage>
</organism>
<dbReference type="EMBL" id="SLWO01000001">
    <property type="protein sequence ID" value="TCO30705.1"/>
    <property type="molecule type" value="Genomic_DNA"/>
</dbReference>
<sequence>MKIILFLLLLINHPAFQAPLQRRGIATVLEKLRGHSPLLEGCPQDGVFYTIIPICLIPTNNVNIKTVMLSILNFPIGWCLTYRDLKIHLFPRRYKIKEQPCRTYITCRQLTEKCQWRINKVSFSIFCVQCRSFQRLLSGIIHFK</sequence>
<feature type="signal peptide" evidence="1">
    <location>
        <begin position="1"/>
        <end position="17"/>
    </location>
</feature>
<evidence type="ECO:0000313" key="2">
    <source>
        <dbReference type="EMBL" id="TCO30705.1"/>
    </source>
</evidence>
<reference evidence="2 3" key="1">
    <citation type="submission" date="2019-03" db="EMBL/GenBank/DDBJ databases">
        <title>Genomic Encyclopedia of Type Strains, Phase IV (KMG-IV): sequencing the most valuable type-strain genomes for metagenomic binning, comparative biology and taxonomic classification.</title>
        <authorList>
            <person name="Goeker M."/>
        </authorList>
    </citation>
    <scope>NUCLEOTIDE SEQUENCE [LARGE SCALE GENOMIC DNA]</scope>
    <source>
        <strain evidence="2 3">DSM 103236</strain>
    </source>
</reference>
<keyword evidence="1" id="KW-0732">Signal</keyword>
<evidence type="ECO:0000313" key="3">
    <source>
        <dbReference type="Proteomes" id="UP000295684"/>
    </source>
</evidence>
<evidence type="ECO:0000256" key="1">
    <source>
        <dbReference type="SAM" id="SignalP"/>
    </source>
</evidence>
<proteinExistence type="predicted"/>
<comment type="caution">
    <text evidence="2">The sequence shown here is derived from an EMBL/GenBank/DDBJ whole genome shotgun (WGS) entry which is preliminary data.</text>
</comment>
<feature type="chain" id="PRO_5020781250" description="Secreted protein" evidence="1">
    <location>
        <begin position="18"/>
        <end position="144"/>
    </location>
</feature>
<evidence type="ECO:0008006" key="4">
    <source>
        <dbReference type="Google" id="ProtNLM"/>
    </source>
</evidence>
<protein>
    <recommendedName>
        <fullName evidence="4">Secreted protein</fullName>
    </recommendedName>
</protein>
<dbReference type="AlphaFoldDB" id="A0A4R2HLV9"/>
<name>A0A4R2HLV9_9SPHI</name>
<gene>
    <name evidence="2" type="ORF">EV200_101140</name>
</gene>
<accession>A0A4R2HLV9</accession>